<dbReference type="Proteomes" id="UP001165283">
    <property type="component" value="Unassembled WGS sequence"/>
</dbReference>
<evidence type="ECO:0000313" key="3">
    <source>
        <dbReference type="EMBL" id="MCO1656338.1"/>
    </source>
</evidence>
<reference evidence="3" key="1">
    <citation type="submission" date="2021-04" db="EMBL/GenBank/DDBJ databases">
        <title>Pseudonocardia sp. nov., isolated from sandy soil of mangrove forest.</title>
        <authorList>
            <person name="Zan Z."/>
            <person name="Huang R."/>
            <person name="Liu W."/>
        </authorList>
    </citation>
    <scope>NUCLEOTIDE SEQUENCE</scope>
    <source>
        <strain evidence="3">S2-4</strain>
    </source>
</reference>
<name>A0ABT1A010_9PSEU</name>
<accession>A0ABT1A010</accession>
<dbReference type="PRINTS" id="PR01438">
    <property type="entry name" value="UNVRSLSTRESS"/>
</dbReference>
<evidence type="ECO:0000259" key="2">
    <source>
        <dbReference type="Pfam" id="PF00582"/>
    </source>
</evidence>
<dbReference type="Gene3D" id="3.40.50.620">
    <property type="entry name" value="HUPs"/>
    <property type="match status" value="2"/>
</dbReference>
<dbReference type="InterPro" id="IPR006015">
    <property type="entry name" value="Universal_stress_UspA"/>
</dbReference>
<sequence>MSPGVAPGTRPVVVGVDGSRSALDAVRWAAVEAARRETELLVMTVVPTGDRLVARPVLGDRLRQELLARGRRALDEAATAAESAAPGLPVSADLLTGSPVGVLADQTHRAQLLVLGSRGLGGLAGLVVGSVSVALSARASCPVVVVRGADGAERATGPVVVGVDGTPNSEAAIAFGYAAAASRGVPLVALHTWTDVEYAPNLAPLLEWDAIAEEERVVLAERLAGWGEKYRDVPVRRVVGRDGAAAALVRLSADAQLVVVGSRGRGNLTGLVLGSVSHAVLHHSHCPVAVVRPDTAAQER</sequence>
<dbReference type="SUPFAM" id="SSF52402">
    <property type="entry name" value="Adenine nucleotide alpha hydrolases-like"/>
    <property type="match status" value="2"/>
</dbReference>
<dbReference type="Pfam" id="PF00582">
    <property type="entry name" value="Usp"/>
    <property type="match status" value="2"/>
</dbReference>
<evidence type="ECO:0000256" key="1">
    <source>
        <dbReference type="ARBA" id="ARBA00008791"/>
    </source>
</evidence>
<proteinExistence type="inferred from homology"/>
<dbReference type="EMBL" id="JAGSOV010000034">
    <property type="protein sequence ID" value="MCO1656338.1"/>
    <property type="molecule type" value="Genomic_DNA"/>
</dbReference>
<evidence type="ECO:0000313" key="4">
    <source>
        <dbReference type="Proteomes" id="UP001165283"/>
    </source>
</evidence>
<dbReference type="PANTHER" id="PTHR46268:SF6">
    <property type="entry name" value="UNIVERSAL STRESS PROTEIN UP12"/>
    <property type="match status" value="1"/>
</dbReference>
<dbReference type="InterPro" id="IPR014729">
    <property type="entry name" value="Rossmann-like_a/b/a_fold"/>
</dbReference>
<keyword evidence="4" id="KW-1185">Reference proteome</keyword>
<feature type="domain" description="UspA" evidence="2">
    <location>
        <begin position="10"/>
        <end position="147"/>
    </location>
</feature>
<comment type="caution">
    <text evidence="3">The sequence shown here is derived from an EMBL/GenBank/DDBJ whole genome shotgun (WGS) entry which is preliminary data.</text>
</comment>
<organism evidence="3 4">
    <name type="scientific">Pseudonocardia humida</name>
    <dbReference type="NCBI Taxonomy" id="2800819"/>
    <lineage>
        <taxon>Bacteria</taxon>
        <taxon>Bacillati</taxon>
        <taxon>Actinomycetota</taxon>
        <taxon>Actinomycetes</taxon>
        <taxon>Pseudonocardiales</taxon>
        <taxon>Pseudonocardiaceae</taxon>
        <taxon>Pseudonocardia</taxon>
    </lineage>
</organism>
<dbReference type="RefSeq" id="WP_252438954.1">
    <property type="nucleotide sequence ID" value="NZ_JAGSOV010000034.1"/>
</dbReference>
<gene>
    <name evidence="3" type="ORF">KDL28_14855</name>
</gene>
<protein>
    <submittedName>
        <fullName evidence="3">Universal stress protein</fullName>
    </submittedName>
</protein>
<dbReference type="InterPro" id="IPR006016">
    <property type="entry name" value="UspA"/>
</dbReference>
<comment type="similarity">
    <text evidence="1">Belongs to the universal stress protein A family.</text>
</comment>
<feature type="domain" description="UspA" evidence="2">
    <location>
        <begin position="158"/>
        <end position="292"/>
    </location>
</feature>
<dbReference type="PANTHER" id="PTHR46268">
    <property type="entry name" value="STRESS RESPONSE PROTEIN NHAX"/>
    <property type="match status" value="1"/>
</dbReference>